<protein>
    <submittedName>
        <fullName evidence="2">Uncharacterized protein</fullName>
    </submittedName>
</protein>
<evidence type="ECO:0000256" key="1">
    <source>
        <dbReference type="SAM" id="Coils"/>
    </source>
</evidence>
<organism evidence="2 3">
    <name type="scientific">Leptotrichia hofstadii F0254</name>
    <dbReference type="NCBI Taxonomy" id="634994"/>
    <lineage>
        <taxon>Bacteria</taxon>
        <taxon>Fusobacteriati</taxon>
        <taxon>Fusobacteriota</taxon>
        <taxon>Fusobacteriia</taxon>
        <taxon>Fusobacteriales</taxon>
        <taxon>Leptotrichiaceae</taxon>
        <taxon>Leptotrichia</taxon>
    </lineage>
</organism>
<dbReference type="EMBL" id="ACVB02000008">
    <property type="protein sequence ID" value="EEX75129.1"/>
    <property type="molecule type" value="Genomic_DNA"/>
</dbReference>
<dbReference type="AlphaFoldDB" id="C9MXB3"/>
<reference evidence="2 3" key="1">
    <citation type="submission" date="2009-09" db="EMBL/GenBank/DDBJ databases">
        <authorList>
            <person name="Weinstock G."/>
            <person name="Sodergren E."/>
            <person name="Clifton S."/>
            <person name="Fulton L."/>
            <person name="Fulton B."/>
            <person name="Courtney L."/>
            <person name="Fronick C."/>
            <person name="Harrison M."/>
            <person name="Strong C."/>
            <person name="Farmer C."/>
            <person name="Delahaunty K."/>
            <person name="Markovic C."/>
            <person name="Hall O."/>
            <person name="Minx P."/>
            <person name="Tomlinson C."/>
            <person name="Mitreva M."/>
            <person name="Nelson J."/>
            <person name="Hou S."/>
            <person name="Wollam A."/>
            <person name="Pepin K.H."/>
            <person name="Johnson M."/>
            <person name="Bhonagiri V."/>
            <person name="Nash W.E."/>
            <person name="Warren W."/>
            <person name="Chinwalla A."/>
            <person name="Mardis E.R."/>
            <person name="Wilson R.K."/>
        </authorList>
    </citation>
    <scope>NUCLEOTIDE SEQUENCE [LARGE SCALE GENOMIC DNA]</scope>
    <source>
        <strain evidence="2 3">F0254</strain>
    </source>
</reference>
<comment type="caution">
    <text evidence="2">The sequence shown here is derived from an EMBL/GenBank/DDBJ whole genome shotgun (WGS) entry which is preliminary data.</text>
</comment>
<name>C9MXB3_9FUSO</name>
<sequence length="41" mass="4945">MKEIIGVRKKFNKKIDNLVNNINELENLINKKMLKRKLSLY</sequence>
<evidence type="ECO:0000313" key="2">
    <source>
        <dbReference type="EMBL" id="EEX75129.1"/>
    </source>
</evidence>
<gene>
    <name evidence="2" type="ORF">GCWU000323_01185</name>
</gene>
<evidence type="ECO:0000313" key="3">
    <source>
        <dbReference type="Proteomes" id="UP000006233"/>
    </source>
</evidence>
<proteinExistence type="predicted"/>
<dbReference type="Proteomes" id="UP000006233">
    <property type="component" value="Unassembled WGS sequence"/>
</dbReference>
<dbReference type="STRING" id="634994.GCWU000323_01185"/>
<accession>C9MXB3</accession>
<dbReference type="HOGENOM" id="CLU_3272210_0_0_0"/>
<feature type="coiled-coil region" evidence="1">
    <location>
        <begin position="8"/>
        <end position="35"/>
    </location>
</feature>
<keyword evidence="1" id="KW-0175">Coiled coil</keyword>